<keyword evidence="2" id="KW-1185">Reference proteome</keyword>
<proteinExistence type="predicted"/>
<dbReference type="Proteomes" id="UP000821865">
    <property type="component" value="Chromosome 2"/>
</dbReference>
<organism evidence="1 2">
    <name type="scientific">Dermacentor silvarum</name>
    <name type="common">Tick</name>
    <dbReference type="NCBI Taxonomy" id="543639"/>
    <lineage>
        <taxon>Eukaryota</taxon>
        <taxon>Metazoa</taxon>
        <taxon>Ecdysozoa</taxon>
        <taxon>Arthropoda</taxon>
        <taxon>Chelicerata</taxon>
        <taxon>Arachnida</taxon>
        <taxon>Acari</taxon>
        <taxon>Parasitiformes</taxon>
        <taxon>Ixodida</taxon>
        <taxon>Ixodoidea</taxon>
        <taxon>Ixodidae</taxon>
        <taxon>Rhipicephalinae</taxon>
        <taxon>Dermacentor</taxon>
    </lineage>
</organism>
<comment type="caution">
    <text evidence="1">The sequence shown here is derived from an EMBL/GenBank/DDBJ whole genome shotgun (WGS) entry which is preliminary data.</text>
</comment>
<accession>A0ACB8DEI6</accession>
<evidence type="ECO:0000313" key="2">
    <source>
        <dbReference type="Proteomes" id="UP000821865"/>
    </source>
</evidence>
<sequence length="238" mass="25082">MEHEGQSFAVCLSGGERPKSEPPGGRAAIKKSASQEEARAARALPSSRSVDQGDLRRLQALGQVPSPAQGSPLQHHETAQPQQQPPEPPARNWSPQLTSGGGGGGGRYPTRAVSVDRATSSSSSSLLSRWRQVGRSKSASISEPREYPLDDGNAKPTPPPRPPRSAASRLSANSRATPTEGSRGRRLRDHAGSPPPPSGEIKHPSSSGVKRVHPFRLIPSVYVASRGLSITPPSVNMG</sequence>
<protein>
    <submittedName>
        <fullName evidence="1">Uncharacterized protein</fullName>
    </submittedName>
</protein>
<gene>
    <name evidence="1" type="ORF">HPB49_017831</name>
</gene>
<reference evidence="1" key="1">
    <citation type="submission" date="2020-05" db="EMBL/GenBank/DDBJ databases">
        <title>Large-scale comparative analyses of tick genomes elucidate their genetic diversity and vector capacities.</title>
        <authorList>
            <person name="Jia N."/>
            <person name="Wang J."/>
            <person name="Shi W."/>
            <person name="Du L."/>
            <person name="Sun Y."/>
            <person name="Zhan W."/>
            <person name="Jiang J."/>
            <person name="Wang Q."/>
            <person name="Zhang B."/>
            <person name="Ji P."/>
            <person name="Sakyi L.B."/>
            <person name="Cui X."/>
            <person name="Yuan T."/>
            <person name="Jiang B."/>
            <person name="Yang W."/>
            <person name="Lam T.T.-Y."/>
            <person name="Chang Q."/>
            <person name="Ding S."/>
            <person name="Wang X."/>
            <person name="Zhu J."/>
            <person name="Ruan X."/>
            <person name="Zhao L."/>
            <person name="Wei J."/>
            <person name="Que T."/>
            <person name="Du C."/>
            <person name="Cheng J."/>
            <person name="Dai P."/>
            <person name="Han X."/>
            <person name="Huang E."/>
            <person name="Gao Y."/>
            <person name="Liu J."/>
            <person name="Shao H."/>
            <person name="Ye R."/>
            <person name="Li L."/>
            <person name="Wei W."/>
            <person name="Wang X."/>
            <person name="Wang C."/>
            <person name="Yang T."/>
            <person name="Huo Q."/>
            <person name="Li W."/>
            <person name="Guo W."/>
            <person name="Chen H."/>
            <person name="Zhou L."/>
            <person name="Ni X."/>
            <person name="Tian J."/>
            <person name="Zhou Y."/>
            <person name="Sheng Y."/>
            <person name="Liu T."/>
            <person name="Pan Y."/>
            <person name="Xia L."/>
            <person name="Li J."/>
            <person name="Zhao F."/>
            <person name="Cao W."/>
        </authorList>
    </citation>
    <scope>NUCLEOTIDE SEQUENCE</scope>
    <source>
        <strain evidence="1">Dsil-2018</strain>
    </source>
</reference>
<evidence type="ECO:0000313" key="1">
    <source>
        <dbReference type="EMBL" id="KAH7966572.1"/>
    </source>
</evidence>
<dbReference type="EMBL" id="CM023471">
    <property type="protein sequence ID" value="KAH7966572.1"/>
    <property type="molecule type" value="Genomic_DNA"/>
</dbReference>
<name>A0ACB8DEI6_DERSI</name>